<evidence type="ECO:0000313" key="2">
    <source>
        <dbReference type="Proteomes" id="UP001185092"/>
    </source>
</evidence>
<comment type="caution">
    <text evidence="1">The sequence shown here is derived from an EMBL/GenBank/DDBJ whole genome shotgun (WGS) entry which is preliminary data.</text>
</comment>
<name>A0AAE3XKH3_9BACT</name>
<protein>
    <submittedName>
        <fullName evidence="1">Uncharacterized protein</fullName>
    </submittedName>
</protein>
<dbReference type="AlphaFoldDB" id="A0AAE3XKH3"/>
<reference evidence="1" key="1">
    <citation type="submission" date="2023-07" db="EMBL/GenBank/DDBJ databases">
        <title>Genomic Encyclopedia of Type Strains, Phase IV (KMG-IV): sequencing the most valuable type-strain genomes for metagenomic binning, comparative biology and taxonomic classification.</title>
        <authorList>
            <person name="Goeker M."/>
        </authorList>
    </citation>
    <scope>NUCLEOTIDE SEQUENCE</scope>
    <source>
        <strain evidence="1">DSM 26174</strain>
    </source>
</reference>
<accession>A0AAE3XKH3</accession>
<gene>
    <name evidence="1" type="ORF">HNQ88_000382</name>
</gene>
<proteinExistence type="predicted"/>
<dbReference type="Proteomes" id="UP001185092">
    <property type="component" value="Unassembled WGS sequence"/>
</dbReference>
<evidence type="ECO:0000313" key="1">
    <source>
        <dbReference type="EMBL" id="MDR6237406.1"/>
    </source>
</evidence>
<sequence>MLFHTKSISIRKVGNEYKAYKSIKGQDLIKYPRKSCLFFQNILMSENQQINIFFEEFDEVSL</sequence>
<organism evidence="1 2">
    <name type="scientific">Aureibacter tunicatorum</name>
    <dbReference type="NCBI Taxonomy" id="866807"/>
    <lineage>
        <taxon>Bacteria</taxon>
        <taxon>Pseudomonadati</taxon>
        <taxon>Bacteroidota</taxon>
        <taxon>Cytophagia</taxon>
        <taxon>Cytophagales</taxon>
        <taxon>Persicobacteraceae</taxon>
        <taxon>Aureibacter</taxon>
    </lineage>
</organism>
<dbReference type="EMBL" id="JAVDQD010000001">
    <property type="protein sequence ID" value="MDR6237406.1"/>
    <property type="molecule type" value="Genomic_DNA"/>
</dbReference>
<keyword evidence="2" id="KW-1185">Reference proteome</keyword>